<evidence type="ECO:0000256" key="1">
    <source>
        <dbReference type="ARBA" id="ARBA00023015"/>
    </source>
</evidence>
<evidence type="ECO:0000256" key="3">
    <source>
        <dbReference type="ARBA" id="ARBA00023163"/>
    </source>
</evidence>
<feature type="DNA-binding region" description="H-T-H motif" evidence="4">
    <location>
        <begin position="36"/>
        <end position="55"/>
    </location>
</feature>
<dbReference type="RefSeq" id="WP_135672611.1">
    <property type="nucleotide sequence ID" value="NZ_RQGN01000107.1"/>
</dbReference>
<protein>
    <submittedName>
        <fullName evidence="6">TetR/AcrR family transcriptional regulator</fullName>
    </submittedName>
</protein>
<dbReference type="PROSITE" id="PS01081">
    <property type="entry name" value="HTH_TETR_1"/>
    <property type="match status" value="1"/>
</dbReference>
<dbReference type="Pfam" id="PF00440">
    <property type="entry name" value="TetR_N"/>
    <property type="match status" value="1"/>
</dbReference>
<dbReference type="SUPFAM" id="SSF48498">
    <property type="entry name" value="Tetracyclin repressor-like, C-terminal domain"/>
    <property type="match status" value="1"/>
</dbReference>
<evidence type="ECO:0000313" key="7">
    <source>
        <dbReference type="Proteomes" id="UP000298429"/>
    </source>
</evidence>
<dbReference type="InterPro" id="IPR023772">
    <property type="entry name" value="DNA-bd_HTH_TetR-type_CS"/>
</dbReference>
<dbReference type="PROSITE" id="PS50977">
    <property type="entry name" value="HTH_TETR_2"/>
    <property type="match status" value="1"/>
</dbReference>
<evidence type="ECO:0000256" key="2">
    <source>
        <dbReference type="ARBA" id="ARBA00023125"/>
    </source>
</evidence>
<evidence type="ECO:0000313" key="6">
    <source>
        <dbReference type="EMBL" id="TGL92399.1"/>
    </source>
</evidence>
<dbReference type="Gene3D" id="1.10.357.10">
    <property type="entry name" value="Tetracycline Repressor, domain 2"/>
    <property type="match status" value="1"/>
</dbReference>
<dbReference type="InterPro" id="IPR009057">
    <property type="entry name" value="Homeodomain-like_sf"/>
</dbReference>
<dbReference type="AlphaFoldDB" id="A0A5F2AXF0"/>
<dbReference type="PANTHER" id="PTHR47506:SF6">
    <property type="entry name" value="HTH-TYPE TRANSCRIPTIONAL REPRESSOR NEMR"/>
    <property type="match status" value="1"/>
</dbReference>
<dbReference type="FunFam" id="1.10.10.60:FF:000141">
    <property type="entry name" value="TetR family transcriptional regulator"/>
    <property type="match status" value="1"/>
</dbReference>
<gene>
    <name evidence="6" type="ORF">EHQ76_20185</name>
</gene>
<feature type="domain" description="HTH tetR-type" evidence="5">
    <location>
        <begin position="13"/>
        <end position="73"/>
    </location>
</feature>
<keyword evidence="3" id="KW-0804">Transcription</keyword>
<accession>A0A5F2AXF0</accession>
<dbReference type="PANTHER" id="PTHR47506">
    <property type="entry name" value="TRANSCRIPTIONAL REGULATORY PROTEIN"/>
    <property type="match status" value="1"/>
</dbReference>
<dbReference type="InterPro" id="IPR001647">
    <property type="entry name" value="HTH_TetR"/>
</dbReference>
<dbReference type="PRINTS" id="PR00455">
    <property type="entry name" value="HTHTETR"/>
</dbReference>
<dbReference type="Proteomes" id="UP000298429">
    <property type="component" value="Unassembled WGS sequence"/>
</dbReference>
<reference evidence="6 7" key="1">
    <citation type="journal article" date="2019" name="PLoS Negl. Trop. Dis.">
        <title>Revisiting the worldwide diversity of Leptospira species in the environment.</title>
        <authorList>
            <person name="Vincent A.T."/>
            <person name="Schiettekatte O."/>
            <person name="Bourhy P."/>
            <person name="Veyrier F.J."/>
            <person name="Picardeau M."/>
        </authorList>
    </citation>
    <scope>NUCLEOTIDE SEQUENCE [LARGE SCALE GENOMIC DNA]</scope>
    <source>
        <strain evidence="6 7">201702444</strain>
    </source>
</reference>
<keyword evidence="2 4" id="KW-0238">DNA-binding</keyword>
<evidence type="ECO:0000259" key="5">
    <source>
        <dbReference type="PROSITE" id="PS50977"/>
    </source>
</evidence>
<name>A0A5F2AXF0_9LEPT</name>
<dbReference type="InterPro" id="IPR036271">
    <property type="entry name" value="Tet_transcr_reg_TetR-rel_C_sf"/>
</dbReference>
<proteinExistence type="predicted"/>
<dbReference type="SUPFAM" id="SSF46689">
    <property type="entry name" value="Homeodomain-like"/>
    <property type="match status" value="1"/>
</dbReference>
<dbReference type="EMBL" id="RQGN01000107">
    <property type="protein sequence ID" value="TGL92399.1"/>
    <property type="molecule type" value="Genomic_DNA"/>
</dbReference>
<keyword evidence="1" id="KW-0805">Transcription regulation</keyword>
<organism evidence="6 7">
    <name type="scientific">Leptospira barantonii</name>
    <dbReference type="NCBI Taxonomy" id="2023184"/>
    <lineage>
        <taxon>Bacteria</taxon>
        <taxon>Pseudomonadati</taxon>
        <taxon>Spirochaetota</taxon>
        <taxon>Spirochaetia</taxon>
        <taxon>Leptospirales</taxon>
        <taxon>Leptospiraceae</taxon>
        <taxon>Leptospira</taxon>
    </lineage>
</organism>
<sequence>MSKTLGWKKLPEDVRRESILSAAMRCFFSKGFEKTSVQDIAETAGLTKGGIYFHFESKEEIRDTLIREFLNLDRFGFQDPEVVSLPPHLRMKEYLERLAKRLTIEGNCSPRLFAEATSSGGSMENEIVAFYDSLETVFAKTIQEGQDAGSIVSSMSPILIARTILAVFDGLQIQADISPEKRNLQVRGREVLNSFFKNLLLTFDPTCETKRMKKES</sequence>
<dbReference type="GO" id="GO:0003677">
    <property type="term" value="F:DNA binding"/>
    <property type="evidence" value="ECO:0007669"/>
    <property type="project" value="UniProtKB-UniRule"/>
</dbReference>
<dbReference type="OrthoDB" id="9814200at2"/>
<comment type="caution">
    <text evidence="6">The sequence shown here is derived from an EMBL/GenBank/DDBJ whole genome shotgun (WGS) entry which is preliminary data.</text>
</comment>
<evidence type="ECO:0000256" key="4">
    <source>
        <dbReference type="PROSITE-ProRule" id="PRU00335"/>
    </source>
</evidence>